<dbReference type="KEGG" id="rlc:K227x_44940"/>
<feature type="compositionally biased region" description="Basic and acidic residues" evidence="1">
    <location>
        <begin position="142"/>
        <end position="154"/>
    </location>
</feature>
<keyword evidence="2" id="KW-0472">Membrane</keyword>
<dbReference type="Proteomes" id="UP000318538">
    <property type="component" value="Chromosome"/>
</dbReference>
<name>A0A517NG19_9BACT</name>
<keyword evidence="2" id="KW-0812">Transmembrane</keyword>
<dbReference type="InterPro" id="IPR036259">
    <property type="entry name" value="MFS_trans_sf"/>
</dbReference>
<feature type="region of interest" description="Disordered" evidence="1">
    <location>
        <begin position="142"/>
        <end position="171"/>
    </location>
</feature>
<dbReference type="OrthoDB" id="275750at2"/>
<keyword evidence="2" id="KW-1133">Transmembrane helix</keyword>
<dbReference type="SUPFAM" id="SSF103473">
    <property type="entry name" value="MFS general substrate transporter"/>
    <property type="match status" value="1"/>
</dbReference>
<reference evidence="3 4" key="1">
    <citation type="submission" date="2019-02" db="EMBL/GenBank/DDBJ databases">
        <title>Deep-cultivation of Planctomycetes and their phenomic and genomic characterization uncovers novel biology.</title>
        <authorList>
            <person name="Wiegand S."/>
            <person name="Jogler M."/>
            <person name="Boedeker C."/>
            <person name="Pinto D."/>
            <person name="Vollmers J."/>
            <person name="Rivas-Marin E."/>
            <person name="Kohn T."/>
            <person name="Peeters S.H."/>
            <person name="Heuer A."/>
            <person name="Rast P."/>
            <person name="Oberbeckmann S."/>
            <person name="Bunk B."/>
            <person name="Jeske O."/>
            <person name="Meyerdierks A."/>
            <person name="Storesund J.E."/>
            <person name="Kallscheuer N."/>
            <person name="Luecker S."/>
            <person name="Lage O.M."/>
            <person name="Pohl T."/>
            <person name="Merkel B.J."/>
            <person name="Hornburger P."/>
            <person name="Mueller R.-W."/>
            <person name="Bruemmer F."/>
            <person name="Labrenz M."/>
            <person name="Spormann A.M."/>
            <person name="Op den Camp H."/>
            <person name="Overmann J."/>
            <person name="Amann R."/>
            <person name="Jetten M.S.M."/>
            <person name="Mascher T."/>
            <person name="Medema M.H."/>
            <person name="Devos D.P."/>
            <person name="Kaster A.-K."/>
            <person name="Ovreas L."/>
            <person name="Rohde M."/>
            <person name="Galperin M.Y."/>
            <person name="Jogler C."/>
        </authorList>
    </citation>
    <scope>NUCLEOTIDE SEQUENCE [LARGE SCALE GENOMIC DNA]</scope>
    <source>
        <strain evidence="3 4">K22_7</strain>
    </source>
</reference>
<evidence type="ECO:0000313" key="4">
    <source>
        <dbReference type="Proteomes" id="UP000318538"/>
    </source>
</evidence>
<dbReference type="RefSeq" id="WP_145172534.1">
    <property type="nucleotide sequence ID" value="NZ_CP036525.1"/>
</dbReference>
<keyword evidence="4" id="KW-1185">Reference proteome</keyword>
<evidence type="ECO:0000313" key="3">
    <source>
        <dbReference type="EMBL" id="QDT06087.1"/>
    </source>
</evidence>
<feature type="compositionally biased region" description="Polar residues" evidence="1">
    <location>
        <begin position="161"/>
        <end position="171"/>
    </location>
</feature>
<accession>A0A517NG19</accession>
<gene>
    <name evidence="3" type="ORF">K227x_44940</name>
</gene>
<feature type="transmembrane region" description="Helical" evidence="2">
    <location>
        <begin position="92"/>
        <end position="111"/>
    </location>
</feature>
<evidence type="ECO:0000256" key="2">
    <source>
        <dbReference type="SAM" id="Phobius"/>
    </source>
</evidence>
<proteinExistence type="predicted"/>
<evidence type="ECO:0000256" key="1">
    <source>
        <dbReference type="SAM" id="MobiDB-lite"/>
    </source>
</evidence>
<sequence>MARVGIVFGLLLCGLSALGMCATVNKNPIQFVPLMLGIPILFCGVVGLNPHRRRIAMNTACVVALLGMITGIANAIIWTAADAGNKPIAWRLNTGITVLCGIVFIVGVIAFQRDRKRRQALSLAGLVDGAKSIPTSLSRVDLASRDSLSAERPSHAAGRSDPSNSVTSRRS</sequence>
<dbReference type="AlphaFoldDB" id="A0A517NG19"/>
<protein>
    <submittedName>
        <fullName evidence="3">Uncharacterized protein</fullName>
    </submittedName>
</protein>
<feature type="transmembrane region" description="Helical" evidence="2">
    <location>
        <begin position="60"/>
        <end position="80"/>
    </location>
</feature>
<organism evidence="3 4">
    <name type="scientific">Rubripirellula lacrimiformis</name>
    <dbReference type="NCBI Taxonomy" id="1930273"/>
    <lineage>
        <taxon>Bacteria</taxon>
        <taxon>Pseudomonadati</taxon>
        <taxon>Planctomycetota</taxon>
        <taxon>Planctomycetia</taxon>
        <taxon>Pirellulales</taxon>
        <taxon>Pirellulaceae</taxon>
        <taxon>Rubripirellula</taxon>
    </lineage>
</organism>
<feature type="transmembrane region" description="Helical" evidence="2">
    <location>
        <begin position="31"/>
        <end position="48"/>
    </location>
</feature>
<dbReference type="EMBL" id="CP036525">
    <property type="protein sequence ID" value="QDT06087.1"/>
    <property type="molecule type" value="Genomic_DNA"/>
</dbReference>